<dbReference type="PROSITE" id="PS50293">
    <property type="entry name" value="TPR_REGION"/>
    <property type="match status" value="1"/>
</dbReference>
<keyword evidence="3" id="KW-0413">Isomerase</keyword>
<keyword evidence="3" id="KW-0697">Rotamase</keyword>
<dbReference type="PROSITE" id="PS50059">
    <property type="entry name" value="FKBP_PPIASE"/>
    <property type="match status" value="1"/>
</dbReference>
<evidence type="ECO:0000259" key="7">
    <source>
        <dbReference type="PROSITE" id="PS50059"/>
    </source>
</evidence>
<protein>
    <recommendedName>
        <fullName evidence="3">peptidylprolyl isomerase</fullName>
        <ecNumber evidence="3">5.2.1.8</ecNumber>
    </recommendedName>
</protein>
<dbReference type="GO" id="GO:0003755">
    <property type="term" value="F:peptidyl-prolyl cis-trans isomerase activity"/>
    <property type="evidence" value="ECO:0007669"/>
    <property type="project" value="UniProtKB-KW"/>
</dbReference>
<feature type="repeat" description="TPR" evidence="4">
    <location>
        <begin position="389"/>
        <end position="422"/>
    </location>
</feature>
<dbReference type="GO" id="GO:0044183">
    <property type="term" value="F:protein folding chaperone"/>
    <property type="evidence" value="ECO:0007669"/>
    <property type="project" value="TreeGrafter"/>
</dbReference>
<reference evidence="8" key="2">
    <citation type="journal article" date="2015" name="J. Proteomics">
        <title>Sexual differences in the sialomes of the zebra tick, Rhipicephalus pulchellus.</title>
        <authorList>
            <person name="Tan A.W."/>
            <person name="Francischetti I.M."/>
            <person name="Slovak M."/>
            <person name="Kini R.M."/>
            <person name="Ribeiro J.M."/>
        </authorList>
    </citation>
    <scope>NUCLEOTIDE SEQUENCE</scope>
    <source>
        <tissue evidence="8">Salivary gland</tissue>
    </source>
</reference>
<evidence type="ECO:0000256" key="4">
    <source>
        <dbReference type="PROSITE-ProRule" id="PRU00339"/>
    </source>
</evidence>
<dbReference type="InterPro" id="IPR011990">
    <property type="entry name" value="TPR-like_helical_dom_sf"/>
</dbReference>
<dbReference type="PANTHER" id="PTHR46512:SF1">
    <property type="entry name" value="PEPTIDYLPROLYL ISOMERASE"/>
    <property type="match status" value="1"/>
</dbReference>
<keyword evidence="6" id="KW-1133">Transmembrane helix</keyword>
<dbReference type="InterPro" id="IPR046357">
    <property type="entry name" value="PPIase_dom_sf"/>
</dbReference>
<feature type="compositionally biased region" description="Basic and acidic residues" evidence="5">
    <location>
        <begin position="28"/>
        <end position="39"/>
    </location>
</feature>
<organism evidence="8">
    <name type="scientific">Rhipicephalus pulchellus</name>
    <name type="common">Yellow backed tick</name>
    <name type="synonym">Dermacentor pulchellus</name>
    <dbReference type="NCBI Taxonomy" id="72859"/>
    <lineage>
        <taxon>Eukaryota</taxon>
        <taxon>Metazoa</taxon>
        <taxon>Ecdysozoa</taxon>
        <taxon>Arthropoda</taxon>
        <taxon>Chelicerata</taxon>
        <taxon>Arachnida</taxon>
        <taxon>Acari</taxon>
        <taxon>Parasitiformes</taxon>
        <taxon>Ixodida</taxon>
        <taxon>Ixodoidea</taxon>
        <taxon>Ixodidae</taxon>
        <taxon>Rhipicephalinae</taxon>
        <taxon>Rhipicephalus</taxon>
        <taxon>Rhipicephalus</taxon>
    </lineage>
</organism>
<proteinExistence type="evidence at transcript level"/>
<dbReference type="Pfam" id="PF00254">
    <property type="entry name" value="FKBP_C"/>
    <property type="match status" value="1"/>
</dbReference>
<dbReference type="GO" id="GO:0043066">
    <property type="term" value="P:negative regulation of apoptotic process"/>
    <property type="evidence" value="ECO:0007669"/>
    <property type="project" value="TreeGrafter"/>
</dbReference>
<evidence type="ECO:0000256" key="1">
    <source>
        <dbReference type="ARBA" id="ARBA00022737"/>
    </source>
</evidence>
<keyword evidence="6" id="KW-0472">Membrane</keyword>
<dbReference type="SUPFAM" id="SSF48452">
    <property type="entry name" value="TPR-like"/>
    <property type="match status" value="1"/>
</dbReference>
<keyword evidence="6" id="KW-0812">Transmembrane</keyword>
<feature type="compositionally biased region" description="Acidic residues" evidence="5">
    <location>
        <begin position="123"/>
        <end position="132"/>
    </location>
</feature>
<dbReference type="SUPFAM" id="SSF54534">
    <property type="entry name" value="FKBP-like"/>
    <property type="match status" value="1"/>
</dbReference>
<keyword evidence="1" id="KW-0677">Repeat</keyword>
<dbReference type="AlphaFoldDB" id="L7LT29"/>
<dbReference type="EMBL" id="GACK01009798">
    <property type="protein sequence ID" value="JAA55236.1"/>
    <property type="molecule type" value="mRNA"/>
</dbReference>
<comment type="catalytic activity">
    <reaction evidence="3">
        <text>[protein]-peptidylproline (omega=180) = [protein]-peptidylproline (omega=0)</text>
        <dbReference type="Rhea" id="RHEA:16237"/>
        <dbReference type="Rhea" id="RHEA-COMP:10747"/>
        <dbReference type="Rhea" id="RHEA-COMP:10748"/>
        <dbReference type="ChEBI" id="CHEBI:83833"/>
        <dbReference type="ChEBI" id="CHEBI:83834"/>
        <dbReference type="EC" id="5.2.1.8"/>
    </reaction>
</comment>
<dbReference type="Gene3D" id="1.25.40.10">
    <property type="entry name" value="Tetratricopeptide repeat domain"/>
    <property type="match status" value="1"/>
</dbReference>
<feature type="compositionally biased region" description="Basic and acidic residues" evidence="5">
    <location>
        <begin position="93"/>
        <end position="113"/>
    </location>
</feature>
<evidence type="ECO:0000256" key="3">
    <source>
        <dbReference type="PROSITE-ProRule" id="PRU00277"/>
    </source>
</evidence>
<feature type="repeat" description="TPR" evidence="4">
    <location>
        <begin position="355"/>
        <end position="388"/>
    </location>
</feature>
<feature type="compositionally biased region" description="Acidic residues" evidence="5">
    <location>
        <begin position="49"/>
        <end position="58"/>
    </location>
</feature>
<dbReference type="InterPro" id="IPR050754">
    <property type="entry name" value="FKBP4/5/8-like"/>
</dbReference>
<name>L7LT29_RHIPC</name>
<accession>L7LT29</accession>
<dbReference type="Gene3D" id="3.10.50.40">
    <property type="match status" value="1"/>
</dbReference>
<dbReference type="Pfam" id="PF00515">
    <property type="entry name" value="TPR_1"/>
    <property type="match status" value="1"/>
</dbReference>
<reference evidence="8" key="1">
    <citation type="submission" date="2012-11" db="EMBL/GenBank/DDBJ databases">
        <authorList>
            <person name="Lucero-Rivera Y.E."/>
            <person name="Tovar-Ramirez D."/>
        </authorList>
    </citation>
    <scope>NUCLEOTIDE SEQUENCE</scope>
    <source>
        <tissue evidence="8">Salivary gland</tissue>
    </source>
</reference>
<dbReference type="InterPro" id="IPR019734">
    <property type="entry name" value="TPR_rpt"/>
</dbReference>
<evidence type="ECO:0000256" key="6">
    <source>
        <dbReference type="SAM" id="Phobius"/>
    </source>
</evidence>
<feature type="transmembrane region" description="Helical" evidence="6">
    <location>
        <begin position="474"/>
        <end position="493"/>
    </location>
</feature>
<feature type="repeat" description="TPR" evidence="4">
    <location>
        <begin position="303"/>
        <end position="336"/>
    </location>
</feature>
<dbReference type="GO" id="GO:0016020">
    <property type="term" value="C:membrane"/>
    <property type="evidence" value="ECO:0007669"/>
    <property type="project" value="TreeGrafter"/>
</dbReference>
<dbReference type="GO" id="GO:0005740">
    <property type="term" value="C:mitochondrial envelope"/>
    <property type="evidence" value="ECO:0007669"/>
    <property type="project" value="TreeGrafter"/>
</dbReference>
<sequence>MPVITEVDEDVKLRVGPKGDGPDAAAEVVKHDGSEETSRGPRAMKIDGSGDDDDEDSDMPPLESFDAADDESSADKATKKKEKKIVIEDEEPQKEVDAAAEVVKDDVSEETSKGSRAMKIDGSGDDDDDDSDMPPLESFDAADDESSADKATKKKEKKIVIEDEEPQKEVDEDGWLDVLGSGELKKKVIKPGLGKDSRPQRCNWVVLNVKGTLEDGTVFEEHKDWRIILGDMETVCGLDITLALMEKGEIAEIVVPARLGYGDQGREPDVPPKAKLHFYVELLDTYPAKDESDLPFQERLSIGDAKRERGNFWYSRGDYSNAAHCYRRALDFLDDMGLNLSESPADLQLLLDTRLKVYNNLTATQMKMKAYDAALKSVDFVLKVQPNNVKALYRKGKILADQGNYSEAVSVLKKALKLEPDTKIIQQELSRLMWHKEREDRVERAMYKRMFGGSNSSDAQESSKGSRFSKIRNWTLVVGSAVVAAAAVGVAAYRHLGAI</sequence>
<dbReference type="GO" id="GO:0012505">
    <property type="term" value="C:endomembrane system"/>
    <property type="evidence" value="ECO:0007669"/>
    <property type="project" value="TreeGrafter"/>
</dbReference>
<dbReference type="PANTHER" id="PTHR46512">
    <property type="entry name" value="PEPTIDYLPROLYL ISOMERASE"/>
    <property type="match status" value="1"/>
</dbReference>
<evidence type="ECO:0000313" key="8">
    <source>
        <dbReference type="EMBL" id="JAA55236.1"/>
    </source>
</evidence>
<keyword evidence="2 4" id="KW-0802">TPR repeat</keyword>
<feature type="domain" description="PPIase FKBP-type" evidence="7">
    <location>
        <begin position="202"/>
        <end position="286"/>
    </location>
</feature>
<dbReference type="GO" id="GO:0005829">
    <property type="term" value="C:cytosol"/>
    <property type="evidence" value="ECO:0007669"/>
    <property type="project" value="TreeGrafter"/>
</dbReference>
<feature type="region of interest" description="Disordered" evidence="5">
    <location>
        <begin position="1"/>
        <end position="159"/>
    </location>
</feature>
<dbReference type="PROSITE" id="PS50005">
    <property type="entry name" value="TPR"/>
    <property type="match status" value="3"/>
</dbReference>
<evidence type="ECO:0000256" key="5">
    <source>
        <dbReference type="SAM" id="MobiDB-lite"/>
    </source>
</evidence>
<dbReference type="SMART" id="SM00028">
    <property type="entry name" value="TPR"/>
    <property type="match status" value="3"/>
</dbReference>
<dbReference type="EC" id="5.2.1.8" evidence="3"/>
<evidence type="ECO:0000256" key="2">
    <source>
        <dbReference type="ARBA" id="ARBA00022803"/>
    </source>
</evidence>
<dbReference type="InterPro" id="IPR001179">
    <property type="entry name" value="PPIase_FKBP_dom"/>
</dbReference>